<evidence type="ECO:0000313" key="2">
    <source>
        <dbReference type="Proteomes" id="UP000244948"/>
    </source>
</evidence>
<evidence type="ECO:0000313" key="1">
    <source>
        <dbReference type="EMBL" id="PWD83060.1"/>
    </source>
</evidence>
<keyword evidence="2" id="KW-1185">Reference proteome</keyword>
<dbReference type="InterPro" id="IPR003615">
    <property type="entry name" value="HNH_nuc"/>
</dbReference>
<dbReference type="CDD" id="cd00085">
    <property type="entry name" value="HNHc"/>
    <property type="match status" value="1"/>
</dbReference>
<gene>
    <name evidence="1" type="ORF">DC082_06440</name>
</gene>
<evidence type="ECO:0008006" key="3">
    <source>
        <dbReference type="Google" id="ProtNLM"/>
    </source>
</evidence>
<protein>
    <recommendedName>
        <fullName evidence="3">HNH nuclease domain-containing protein</fullName>
    </recommendedName>
</protein>
<dbReference type="EMBL" id="QEWR01000003">
    <property type="protein sequence ID" value="PWD83060.1"/>
    <property type="molecule type" value="Genomic_DNA"/>
</dbReference>
<dbReference type="RefSeq" id="WP_109236275.1">
    <property type="nucleotide sequence ID" value="NZ_BMXZ01000002.1"/>
</dbReference>
<sequence>MSGKTINALLSRGIDSTLAQNLANLGYTLQKMKMMTEDELIDKGLSEDQVHKLFLEKRPPIPPSILNRVMYKNKHTCCICRDSSKPIILHHIIEWSESRDHSEENLAVLCLDHHDEAHTKRDLSLTLTADRVRGYKRSWEEDCEKQDIIELYHLKYSSESSSWAWINIPRLFEIFLKKKLEIIPSDLNKVTYEILRDKGFLDQNNILIDEEEWPVKRPSTDFYYLDFWDGKYIADYLATVLEVTLRRLPIIDITENLKQKGWLKSMIKDGSFIALQADFYFKDVDKIEDNKKKNKKAYYRGHGIKIEYSFNPWFCLSSSARHCWMSGHTKQTIVGRVRSIIEEEGELVINISCIASGSYFATHPARVFRM</sequence>
<name>A0A2U2AJU4_9GAMM</name>
<proteinExistence type="predicted"/>
<organism evidence="1 2">
    <name type="scientific">Ignatzschineria indica</name>
    <dbReference type="NCBI Taxonomy" id="472583"/>
    <lineage>
        <taxon>Bacteria</taxon>
        <taxon>Pseudomonadati</taxon>
        <taxon>Pseudomonadota</taxon>
        <taxon>Gammaproteobacteria</taxon>
        <taxon>Cardiobacteriales</taxon>
        <taxon>Ignatzschineriaceae</taxon>
        <taxon>Ignatzschineria</taxon>
    </lineage>
</organism>
<reference evidence="1 2" key="1">
    <citation type="journal article" date="2018" name="Genome Announc.">
        <title>Ignatzschineria cameli sp. nov., isolated from necrotic foot tissue of dromedaries (Camelus dromedarius) and associated maggots (Wohlfahrtia species) in Dubai.</title>
        <authorList>
            <person name="Tsang C.C."/>
            <person name="Tang J.Y."/>
            <person name="Fong J.Y."/>
            <person name="Kinne J."/>
            <person name="Lee H.H."/>
            <person name="Joseph M."/>
            <person name="Jose S."/>
            <person name="Schuster R.K."/>
            <person name="Tang Y."/>
            <person name="Sivakumar S."/>
            <person name="Chen J.H."/>
            <person name="Teng J.L."/>
            <person name="Lau S.K."/>
            <person name="Wernery U."/>
            <person name="Woo P.C."/>
        </authorList>
    </citation>
    <scope>NUCLEOTIDE SEQUENCE [LARGE SCALE GENOMIC DNA]</scope>
    <source>
        <strain evidence="1 2">KCTC 22643</strain>
    </source>
</reference>
<accession>A0A2U2AJU4</accession>
<comment type="caution">
    <text evidence="1">The sequence shown here is derived from an EMBL/GenBank/DDBJ whole genome shotgun (WGS) entry which is preliminary data.</text>
</comment>
<dbReference type="Proteomes" id="UP000244948">
    <property type="component" value="Unassembled WGS sequence"/>
</dbReference>
<dbReference type="Gene3D" id="1.10.30.50">
    <property type="match status" value="1"/>
</dbReference>
<dbReference type="AlphaFoldDB" id="A0A2U2AJU4"/>